<feature type="region of interest" description="Disordered" evidence="1">
    <location>
        <begin position="50"/>
        <end position="116"/>
    </location>
</feature>
<evidence type="ECO:0000313" key="2">
    <source>
        <dbReference type="EMBL" id="TDN43117.1"/>
    </source>
</evidence>
<feature type="region of interest" description="Disordered" evidence="1">
    <location>
        <begin position="1"/>
        <end position="24"/>
    </location>
</feature>
<sequence>MAGLPSDSVASSRSQEGKTAPVKCTTPNLLAVLASAALASVALVGCASTTTPADASGSGPTASATTAASTSTAPTTTAPQTTAPTTAPTTAAPTPTFPTGQPPRPGRQDQYPNASTVPGLTAAISAAEHPGLQICDGDLASLVTASGDLRGDGGTQYLVDTTCSLATGSSPDEVALYDVHRGTTARSAVLSEFTANRPKPSSYPYLWEGHTVVLAYDQGTRYRLIQLTPDAVVPGVVQAFR</sequence>
<dbReference type="EMBL" id="SNVW01000009">
    <property type="protein sequence ID" value="TDN43117.1"/>
    <property type="molecule type" value="Genomic_DNA"/>
</dbReference>
<accession>A0A4R6DEX5</accession>
<feature type="compositionally biased region" description="Low complexity" evidence="1">
    <location>
        <begin position="52"/>
        <end position="99"/>
    </location>
</feature>
<comment type="caution">
    <text evidence="2">The sequence shown here is derived from an EMBL/GenBank/DDBJ whole genome shotgun (WGS) entry which is preliminary data.</text>
</comment>
<evidence type="ECO:0000256" key="1">
    <source>
        <dbReference type="SAM" id="MobiDB-lite"/>
    </source>
</evidence>
<organism evidence="2 3">
    <name type="scientific">Curtobacterium flaccumfaciens</name>
    <dbReference type="NCBI Taxonomy" id="2035"/>
    <lineage>
        <taxon>Bacteria</taxon>
        <taxon>Bacillati</taxon>
        <taxon>Actinomycetota</taxon>
        <taxon>Actinomycetes</taxon>
        <taxon>Micrococcales</taxon>
        <taxon>Microbacteriaceae</taxon>
        <taxon>Curtobacterium</taxon>
    </lineage>
</organism>
<reference evidence="2 3" key="1">
    <citation type="submission" date="2019-03" db="EMBL/GenBank/DDBJ databases">
        <title>Genomic analyses of the natural microbiome of Caenorhabditis elegans.</title>
        <authorList>
            <person name="Samuel B."/>
        </authorList>
    </citation>
    <scope>NUCLEOTIDE SEQUENCE [LARGE SCALE GENOMIC DNA]</scope>
    <source>
        <strain evidence="2 3">JUb65</strain>
    </source>
</reference>
<dbReference type="Proteomes" id="UP000295764">
    <property type="component" value="Unassembled WGS sequence"/>
</dbReference>
<dbReference type="AlphaFoldDB" id="A0A4R6DEX5"/>
<name>A0A4R6DEX5_9MICO</name>
<protein>
    <submittedName>
        <fullName evidence="2">Uncharacterized protein</fullName>
    </submittedName>
</protein>
<evidence type="ECO:0000313" key="3">
    <source>
        <dbReference type="Proteomes" id="UP000295764"/>
    </source>
</evidence>
<gene>
    <name evidence="2" type="ORF">EDF64_10939</name>
</gene>
<proteinExistence type="predicted"/>